<evidence type="ECO:0000256" key="1">
    <source>
        <dbReference type="ARBA" id="ARBA00004613"/>
    </source>
</evidence>
<dbReference type="Gene3D" id="4.10.410.10">
    <property type="entry name" value="Pancreatic trypsin inhibitor Kunitz domain"/>
    <property type="match status" value="1"/>
</dbReference>
<keyword evidence="3" id="KW-0646">Protease inhibitor</keyword>
<dbReference type="AlphaFoldDB" id="L7LQP9"/>
<accession>L7LQP9</accession>
<evidence type="ECO:0000256" key="4">
    <source>
        <dbReference type="ARBA" id="ARBA00022900"/>
    </source>
</evidence>
<keyword evidence="5" id="KW-1015">Disulfide bond</keyword>
<dbReference type="InterPro" id="IPR036880">
    <property type="entry name" value="Kunitz_BPTI_sf"/>
</dbReference>
<feature type="compositionally biased region" description="Basic and acidic residues" evidence="8">
    <location>
        <begin position="177"/>
        <end position="194"/>
    </location>
</feature>
<evidence type="ECO:0000256" key="6">
    <source>
        <dbReference type="ARBA" id="ARBA00023240"/>
    </source>
</evidence>
<keyword evidence="6" id="KW-0800">Toxin</keyword>
<comment type="subcellular location">
    <subcellularLocation>
        <location evidence="1">Secreted</location>
    </subcellularLocation>
</comment>
<sequence length="194" mass="22176">MGTMKCMTKKEFLGHIQRTAYDLLIVFFASACVSCFTAEGNGLPQELDDTMPHGVGARATNCTRSVVNWHLAKNSSRCQCVRNEVCHGINHGFGTKEACERKCVSSAAKKDTKKHRYHLCRQQPNQGRCKASFQKFYWIDDTGCKMYTGCYKDGFLTMEECTKKCGRHTASRRPRPRERSKEKIREKAERFARS</sequence>
<dbReference type="EMBL" id="GACK01011014">
    <property type="protein sequence ID" value="JAA54020.1"/>
    <property type="molecule type" value="mRNA"/>
</dbReference>
<evidence type="ECO:0000313" key="9">
    <source>
        <dbReference type="EMBL" id="JAA54020.1"/>
    </source>
</evidence>
<reference evidence="9" key="1">
    <citation type="submission" date="2012-11" db="EMBL/GenBank/DDBJ databases">
        <authorList>
            <person name="Lucero-Rivera Y.E."/>
            <person name="Tovar-Ramirez D."/>
        </authorList>
    </citation>
    <scope>NUCLEOTIDE SEQUENCE</scope>
    <source>
        <tissue evidence="9">Salivary gland</tissue>
    </source>
</reference>
<dbReference type="PANTHER" id="PTHR10083">
    <property type="entry name" value="KUNITZ-TYPE PROTEASE INHIBITOR-RELATED"/>
    <property type="match status" value="1"/>
</dbReference>
<dbReference type="InterPro" id="IPR050098">
    <property type="entry name" value="TFPI/VKTCI-like"/>
</dbReference>
<proteinExistence type="evidence at transcript level"/>
<dbReference type="PANTHER" id="PTHR10083:SF376">
    <property type="entry name" value="SERINE PEPTIDASE INHIBITOR, KUNITZ TYPE, 3"/>
    <property type="match status" value="1"/>
</dbReference>
<protein>
    <submittedName>
        <fullName evidence="9">Putative monolaris</fullName>
    </submittedName>
</protein>
<evidence type="ECO:0000256" key="3">
    <source>
        <dbReference type="ARBA" id="ARBA00022690"/>
    </source>
</evidence>
<dbReference type="GO" id="GO:0004867">
    <property type="term" value="F:serine-type endopeptidase inhibitor activity"/>
    <property type="evidence" value="ECO:0007669"/>
    <property type="project" value="UniProtKB-KW"/>
</dbReference>
<name>L7LQP9_RHIPC</name>
<feature type="region of interest" description="Disordered" evidence="8">
    <location>
        <begin position="168"/>
        <end position="194"/>
    </location>
</feature>
<evidence type="ECO:0000256" key="8">
    <source>
        <dbReference type="SAM" id="MobiDB-lite"/>
    </source>
</evidence>
<organism evidence="9">
    <name type="scientific">Rhipicephalus pulchellus</name>
    <name type="common">Yellow backed tick</name>
    <name type="synonym">Dermacentor pulchellus</name>
    <dbReference type="NCBI Taxonomy" id="72859"/>
    <lineage>
        <taxon>Eukaryota</taxon>
        <taxon>Metazoa</taxon>
        <taxon>Ecdysozoa</taxon>
        <taxon>Arthropoda</taxon>
        <taxon>Chelicerata</taxon>
        <taxon>Arachnida</taxon>
        <taxon>Acari</taxon>
        <taxon>Parasitiformes</taxon>
        <taxon>Ixodida</taxon>
        <taxon>Ixodoidea</taxon>
        <taxon>Ixodidae</taxon>
        <taxon>Rhipicephalinae</taxon>
        <taxon>Rhipicephalus</taxon>
        <taxon>Rhipicephalus</taxon>
    </lineage>
</organism>
<dbReference type="GO" id="GO:0005615">
    <property type="term" value="C:extracellular space"/>
    <property type="evidence" value="ECO:0007669"/>
    <property type="project" value="TreeGrafter"/>
</dbReference>
<reference evidence="9" key="2">
    <citation type="journal article" date="2015" name="J. Proteomics">
        <title>Sexual differences in the sialomes of the zebra tick, Rhipicephalus pulchellus.</title>
        <authorList>
            <person name="Tan A.W."/>
            <person name="Francischetti I.M."/>
            <person name="Slovak M."/>
            <person name="Kini R.M."/>
            <person name="Ribeiro J.M."/>
        </authorList>
    </citation>
    <scope>NUCLEOTIDE SEQUENCE</scope>
    <source>
        <tissue evidence="9">Salivary gland</tissue>
    </source>
</reference>
<keyword evidence="2" id="KW-0964">Secreted</keyword>
<keyword evidence="6" id="KW-1199">Hemostasis impairing toxin</keyword>
<evidence type="ECO:0000256" key="7">
    <source>
        <dbReference type="ARBA" id="ARBA00034146"/>
    </source>
</evidence>
<keyword evidence="4" id="KW-0722">Serine protease inhibitor</keyword>
<evidence type="ECO:0000256" key="2">
    <source>
        <dbReference type="ARBA" id="ARBA00022525"/>
    </source>
</evidence>
<evidence type="ECO:0000256" key="5">
    <source>
        <dbReference type="ARBA" id="ARBA00023157"/>
    </source>
</evidence>
<dbReference type="SUPFAM" id="SSF57362">
    <property type="entry name" value="BPTI-like"/>
    <property type="match status" value="1"/>
</dbReference>
<keyword evidence="7" id="KW-1203">Blood coagulation cascade inhibiting toxin</keyword>